<dbReference type="Proteomes" id="UP000037069">
    <property type="component" value="Unassembled WGS sequence"/>
</dbReference>
<dbReference type="PANTHER" id="PTHR34931">
    <property type="entry name" value="FI02976P-RELATED"/>
    <property type="match status" value="1"/>
</dbReference>
<evidence type="ECO:0008006" key="4">
    <source>
        <dbReference type="Google" id="ProtNLM"/>
    </source>
</evidence>
<protein>
    <recommendedName>
        <fullName evidence="4">Pupal cuticle protein G1A</fullName>
    </recommendedName>
</protein>
<organism evidence="2 3">
    <name type="scientific">Lucilia cuprina</name>
    <name type="common">Green bottle fly</name>
    <name type="synonym">Australian sheep blowfly</name>
    <dbReference type="NCBI Taxonomy" id="7375"/>
    <lineage>
        <taxon>Eukaryota</taxon>
        <taxon>Metazoa</taxon>
        <taxon>Ecdysozoa</taxon>
        <taxon>Arthropoda</taxon>
        <taxon>Hexapoda</taxon>
        <taxon>Insecta</taxon>
        <taxon>Pterygota</taxon>
        <taxon>Neoptera</taxon>
        <taxon>Endopterygota</taxon>
        <taxon>Diptera</taxon>
        <taxon>Brachycera</taxon>
        <taxon>Muscomorpha</taxon>
        <taxon>Oestroidea</taxon>
        <taxon>Calliphoridae</taxon>
        <taxon>Luciliinae</taxon>
        <taxon>Lucilia</taxon>
    </lineage>
</organism>
<dbReference type="EMBL" id="JRES01000577">
    <property type="protein sequence ID" value="KNC30086.1"/>
    <property type="molecule type" value="Genomic_DNA"/>
</dbReference>
<feature type="signal peptide" evidence="1">
    <location>
        <begin position="1"/>
        <end position="18"/>
    </location>
</feature>
<evidence type="ECO:0000313" key="2">
    <source>
        <dbReference type="EMBL" id="KNC30086.1"/>
    </source>
</evidence>
<dbReference type="OMA" id="VTAHSAY"/>
<feature type="chain" id="PRO_5005535889" description="Pupal cuticle protein G1A" evidence="1">
    <location>
        <begin position="19"/>
        <end position="296"/>
    </location>
</feature>
<dbReference type="InterPro" id="IPR007614">
    <property type="entry name" value="Retinin_C"/>
</dbReference>
<accession>A0A0L0CCX8</accession>
<name>A0A0L0CCX8_LUCCU</name>
<sequence length="296" mass="30645">MYKSIACIALFCLATVSAGLIETHHVVQEPVLAKVGSVVHSAPSAVSHQSITRYHNKAVVTPVVTPVVKTTVHAAPVVSVVKTAPVVHAAPVVHEYVKSAPVVHTYAAAPVVHSVPVVHAAPVVHKTVAFFACISVALAAPGLLAEHHTIVQEPVLAKVGSVVHSAPSAVSHQSFTRVHNKAVVSPVVAPVVKTTVHAVEPVVPVLKTVETPVVHSVHAAPVIKTVETPVVHSVHAAPVVPVVKTVHTPVVSHAVAHQSHVQIHSNAALVTPVVKSVVAPVVPVVHAAPVAHVFHH</sequence>
<reference evidence="2 3" key="1">
    <citation type="journal article" date="2015" name="Nat. Commun.">
        <title>Lucilia cuprina genome unlocks parasitic fly biology to underpin future interventions.</title>
        <authorList>
            <person name="Anstead C.A."/>
            <person name="Korhonen P.K."/>
            <person name="Young N.D."/>
            <person name="Hall R.S."/>
            <person name="Jex A.R."/>
            <person name="Murali S.C."/>
            <person name="Hughes D.S."/>
            <person name="Lee S.F."/>
            <person name="Perry T."/>
            <person name="Stroehlein A.J."/>
            <person name="Ansell B.R."/>
            <person name="Breugelmans B."/>
            <person name="Hofmann A."/>
            <person name="Qu J."/>
            <person name="Dugan S."/>
            <person name="Lee S.L."/>
            <person name="Chao H."/>
            <person name="Dinh H."/>
            <person name="Han Y."/>
            <person name="Doddapaneni H.V."/>
            <person name="Worley K.C."/>
            <person name="Muzny D.M."/>
            <person name="Ioannidis P."/>
            <person name="Waterhouse R.M."/>
            <person name="Zdobnov E.M."/>
            <person name="James P.J."/>
            <person name="Bagnall N.H."/>
            <person name="Kotze A.C."/>
            <person name="Gibbs R.A."/>
            <person name="Richards S."/>
            <person name="Batterham P."/>
            <person name="Gasser R.B."/>
        </authorList>
    </citation>
    <scope>NUCLEOTIDE SEQUENCE [LARGE SCALE GENOMIC DNA]</scope>
    <source>
        <strain evidence="2 3">LS</strain>
        <tissue evidence="2">Full body</tissue>
    </source>
</reference>
<proteinExistence type="predicted"/>
<evidence type="ECO:0000256" key="1">
    <source>
        <dbReference type="SAM" id="SignalP"/>
    </source>
</evidence>
<keyword evidence="3" id="KW-1185">Reference proteome</keyword>
<dbReference type="PANTHER" id="PTHR34931:SF3">
    <property type="entry name" value="FI02976P-RELATED"/>
    <property type="match status" value="1"/>
</dbReference>
<dbReference type="OrthoDB" id="7493332at2759"/>
<gene>
    <name evidence="2" type="ORF">FF38_09540</name>
</gene>
<keyword evidence="1" id="KW-0732">Signal</keyword>
<dbReference type="AlphaFoldDB" id="A0A0L0CCX8"/>
<comment type="caution">
    <text evidence="2">The sequence shown here is derived from an EMBL/GenBank/DDBJ whole genome shotgun (WGS) entry which is preliminary data.</text>
</comment>
<evidence type="ECO:0000313" key="3">
    <source>
        <dbReference type="Proteomes" id="UP000037069"/>
    </source>
</evidence>
<dbReference type="Pfam" id="PF04527">
    <property type="entry name" value="Retinin_C"/>
    <property type="match status" value="2"/>
</dbReference>